<dbReference type="AlphaFoldDB" id="A0A8X6GPL2"/>
<keyword evidence="9" id="KW-0249">Electron transport</keyword>
<comment type="subcellular location">
    <subcellularLocation>
        <location evidence="2">Mitochondrion inner membrane</location>
        <topology evidence="2">Peripheral membrane protein</topology>
        <orientation evidence="2">Matrix side</orientation>
    </subcellularLocation>
</comment>
<keyword evidence="7" id="KW-0679">Respiratory chain</keyword>
<comment type="function">
    <text evidence="1">Accessory subunit of the mitochondrial membrane respiratory chain NADH dehydrogenase (Complex I), that is believed not to be involved in catalysis. Complex I functions in the transfer of electrons from NADH to the respiratory chain. The immediate electron acceptor for the enzyme is believed to be ubiquinone.</text>
</comment>
<evidence type="ECO:0000256" key="11">
    <source>
        <dbReference type="ARBA" id="ARBA00023128"/>
    </source>
</evidence>
<evidence type="ECO:0000313" key="17">
    <source>
        <dbReference type="Proteomes" id="UP000887116"/>
    </source>
</evidence>
<keyword evidence="6" id="KW-0813">Transport</keyword>
<dbReference type="Pfam" id="PF07347">
    <property type="entry name" value="CI-B14_5a"/>
    <property type="match status" value="1"/>
</dbReference>
<keyword evidence="8" id="KW-0999">Mitochondrion inner membrane</keyword>
<feature type="compositionally biased region" description="Polar residues" evidence="15">
    <location>
        <begin position="111"/>
        <end position="120"/>
    </location>
</feature>
<dbReference type="GO" id="GO:0006120">
    <property type="term" value="P:mitochondrial electron transport, NADH to ubiquinone"/>
    <property type="evidence" value="ECO:0007669"/>
    <property type="project" value="TreeGrafter"/>
</dbReference>
<comment type="caution">
    <text evidence="16">The sequence shown here is derived from an EMBL/GenBank/DDBJ whole genome shotgun (WGS) entry which is preliminary data.</text>
</comment>
<comment type="subunit">
    <text evidence="4">Complex I is composed of 45 different subunits.</text>
</comment>
<dbReference type="EMBL" id="BMAO01016436">
    <property type="protein sequence ID" value="GFR08473.1"/>
    <property type="molecule type" value="Genomic_DNA"/>
</dbReference>
<evidence type="ECO:0000256" key="12">
    <source>
        <dbReference type="ARBA" id="ARBA00023136"/>
    </source>
</evidence>
<dbReference type="OrthoDB" id="10063829at2759"/>
<dbReference type="InterPro" id="IPR009947">
    <property type="entry name" value="NDUA7"/>
</dbReference>
<evidence type="ECO:0000256" key="5">
    <source>
        <dbReference type="ARBA" id="ARBA00016383"/>
    </source>
</evidence>
<protein>
    <recommendedName>
        <fullName evidence="5">NADH dehydrogenase [ubiquinone] 1 alpha subcomplex subunit 7</fullName>
    </recommendedName>
    <alternativeName>
        <fullName evidence="14">Complex I-B14.5a</fullName>
    </alternativeName>
    <alternativeName>
        <fullName evidence="13">NADH-ubiquinone oxidoreductase subunit B14.5a</fullName>
    </alternativeName>
</protein>
<keyword evidence="10" id="KW-0007">Acetylation</keyword>
<reference evidence="16" key="1">
    <citation type="submission" date="2020-07" db="EMBL/GenBank/DDBJ databases">
        <title>Multicomponent nature underlies the extraordinary mechanical properties of spider dragline silk.</title>
        <authorList>
            <person name="Kono N."/>
            <person name="Nakamura H."/>
            <person name="Mori M."/>
            <person name="Yoshida Y."/>
            <person name="Ohtoshi R."/>
            <person name="Malay A.D."/>
            <person name="Moran D.A.P."/>
            <person name="Tomita M."/>
            <person name="Numata K."/>
            <person name="Arakawa K."/>
        </authorList>
    </citation>
    <scope>NUCLEOTIDE SEQUENCE</scope>
</reference>
<organism evidence="16 17">
    <name type="scientific">Trichonephila clavata</name>
    <name type="common">Joro spider</name>
    <name type="synonym">Nephila clavata</name>
    <dbReference type="NCBI Taxonomy" id="2740835"/>
    <lineage>
        <taxon>Eukaryota</taxon>
        <taxon>Metazoa</taxon>
        <taxon>Ecdysozoa</taxon>
        <taxon>Arthropoda</taxon>
        <taxon>Chelicerata</taxon>
        <taxon>Arachnida</taxon>
        <taxon>Araneae</taxon>
        <taxon>Araneomorphae</taxon>
        <taxon>Entelegynae</taxon>
        <taxon>Araneoidea</taxon>
        <taxon>Nephilidae</taxon>
        <taxon>Trichonephila</taxon>
    </lineage>
</organism>
<dbReference type="PANTHER" id="PTHR12485:SF1">
    <property type="entry name" value="NADH DEHYDROGENASE [UBIQUINONE] 1 ALPHA SUBCOMPLEX SUBUNIT 7"/>
    <property type="match status" value="1"/>
</dbReference>
<evidence type="ECO:0000256" key="6">
    <source>
        <dbReference type="ARBA" id="ARBA00022448"/>
    </source>
</evidence>
<evidence type="ECO:0000313" key="16">
    <source>
        <dbReference type="EMBL" id="GFR08473.1"/>
    </source>
</evidence>
<feature type="region of interest" description="Disordered" evidence="15">
    <location>
        <begin position="84"/>
        <end position="120"/>
    </location>
</feature>
<dbReference type="GO" id="GO:0005743">
    <property type="term" value="C:mitochondrial inner membrane"/>
    <property type="evidence" value="ECO:0007669"/>
    <property type="project" value="UniProtKB-SubCell"/>
</dbReference>
<evidence type="ECO:0000256" key="1">
    <source>
        <dbReference type="ARBA" id="ARBA00003195"/>
    </source>
</evidence>
<evidence type="ECO:0000256" key="4">
    <source>
        <dbReference type="ARBA" id="ARBA00011533"/>
    </source>
</evidence>
<keyword evidence="17" id="KW-1185">Reference proteome</keyword>
<comment type="similarity">
    <text evidence="3">Belongs to the complex I NDUFA7 subunit family.</text>
</comment>
<evidence type="ECO:0000256" key="13">
    <source>
        <dbReference type="ARBA" id="ARBA00030360"/>
    </source>
</evidence>
<evidence type="ECO:0000256" key="2">
    <source>
        <dbReference type="ARBA" id="ARBA00004443"/>
    </source>
</evidence>
<evidence type="ECO:0000256" key="10">
    <source>
        <dbReference type="ARBA" id="ARBA00022990"/>
    </source>
</evidence>
<accession>A0A8X6GPL2</accession>
<name>A0A8X6GPL2_TRICU</name>
<dbReference type="Proteomes" id="UP000887116">
    <property type="component" value="Unassembled WGS sequence"/>
</dbReference>
<keyword evidence="11" id="KW-0496">Mitochondrion</keyword>
<keyword evidence="12" id="KW-0472">Membrane</keyword>
<evidence type="ECO:0000256" key="3">
    <source>
        <dbReference type="ARBA" id="ARBA00005482"/>
    </source>
</evidence>
<gene>
    <name evidence="16" type="primary">X975_24622</name>
    <name evidence="16" type="ORF">TNCT_273291</name>
</gene>
<evidence type="ECO:0000256" key="15">
    <source>
        <dbReference type="SAM" id="MobiDB-lite"/>
    </source>
</evidence>
<proteinExistence type="inferred from homology"/>
<evidence type="ECO:0000256" key="14">
    <source>
        <dbReference type="ARBA" id="ARBA00033401"/>
    </source>
</evidence>
<evidence type="ECO:0000256" key="8">
    <source>
        <dbReference type="ARBA" id="ARBA00022792"/>
    </source>
</evidence>
<dbReference type="PANTHER" id="PTHR12485">
    <property type="entry name" value="NADH-UBIQUINONE OXIDOREDUCTASE SUBUNIT B"/>
    <property type="match status" value="1"/>
</dbReference>
<sequence length="120" mass="13533">MSVAPRDLSPLMGWFRKFLLGREFKNSLRFQDFVSTRSPPPPNLPDGPSHKLFSNYYHTRDGRRMARPPVVLLDDAKRKAITAGVKENSESKGITSKKVGQIMPGRPYEWQESSQGASSL</sequence>
<evidence type="ECO:0000256" key="9">
    <source>
        <dbReference type="ARBA" id="ARBA00022982"/>
    </source>
</evidence>
<evidence type="ECO:0000256" key="7">
    <source>
        <dbReference type="ARBA" id="ARBA00022660"/>
    </source>
</evidence>